<dbReference type="OMA" id="EAYPNRS"/>
<dbReference type="CDD" id="cd00102">
    <property type="entry name" value="IPT"/>
    <property type="match status" value="1"/>
</dbReference>
<feature type="domain" description="IPT/TIG" evidence="2">
    <location>
        <begin position="186"/>
        <end position="257"/>
    </location>
</feature>
<dbReference type="EMBL" id="DS028124">
    <property type="protein sequence ID" value="EEY69231.1"/>
    <property type="molecule type" value="Genomic_DNA"/>
</dbReference>
<sequence>MTVGLHTLELIVEGGSRISSNFVHFEAIRPEQVFRIYPSRGIQTENTERKIRVIGDNFVDSTNLTCIFDDVQAPATDFISPLEIECVVPFTQLGAKVVRVSNNGVDFSKSSGRYEILPRMSIAAVSPHRGSFLGGTIVILTGVFGSYEGIECVFGEYIVEINARVYSTLAHVEDDVDVSFEYGSGPIVTDIVPSVISQTTDLTNVTVIGSGLNVTELVGCHFSNQPSSPLYRDRDDVLCSFDASSTGIFELTLVLAGTSRDQIATHQKIRVIPAIQPIEILPFQFDERGGTGTIISALNIVPGAKSLRCLFGHIVVEGLALSDVQMRCKTPPMRPGRTSLRLSQDGFSWSENKLEIEAFATPMLFEAYPNRSAAVGGVAIAVYGTNLREFANMKCVFGDVKTPAISVNNSVSA</sequence>
<reference evidence="4" key="1">
    <citation type="journal article" date="2009" name="Nature">
        <title>Genome sequence and analysis of the Irish potato famine pathogen Phytophthora infestans.</title>
        <authorList>
            <consortium name="The Broad Institute Genome Sequencing Platform"/>
            <person name="Haas B.J."/>
            <person name="Kamoun S."/>
            <person name="Zody M.C."/>
            <person name="Jiang R.H."/>
            <person name="Handsaker R.E."/>
            <person name="Cano L.M."/>
            <person name="Grabherr M."/>
            <person name="Kodira C.D."/>
            <person name="Raffaele S."/>
            <person name="Torto-Alalibo T."/>
            <person name="Bozkurt T.O."/>
            <person name="Ah-Fong A.M."/>
            <person name="Alvarado L."/>
            <person name="Anderson V.L."/>
            <person name="Armstrong M.R."/>
            <person name="Avrova A."/>
            <person name="Baxter L."/>
            <person name="Beynon J."/>
            <person name="Boevink P.C."/>
            <person name="Bollmann S.R."/>
            <person name="Bos J.I."/>
            <person name="Bulone V."/>
            <person name="Cai G."/>
            <person name="Cakir C."/>
            <person name="Carrington J.C."/>
            <person name="Chawner M."/>
            <person name="Conti L."/>
            <person name="Costanzo S."/>
            <person name="Ewan R."/>
            <person name="Fahlgren N."/>
            <person name="Fischbach M.A."/>
            <person name="Fugelstad J."/>
            <person name="Gilroy E.M."/>
            <person name="Gnerre S."/>
            <person name="Green P.J."/>
            <person name="Grenville-Briggs L.J."/>
            <person name="Griffith J."/>
            <person name="Grunwald N.J."/>
            <person name="Horn K."/>
            <person name="Horner N.R."/>
            <person name="Hu C.H."/>
            <person name="Huitema E."/>
            <person name="Jeong D.H."/>
            <person name="Jones A.M."/>
            <person name="Jones J.D."/>
            <person name="Jones R.W."/>
            <person name="Karlsson E.K."/>
            <person name="Kunjeti S.G."/>
            <person name="Lamour K."/>
            <person name="Liu Z."/>
            <person name="Ma L."/>
            <person name="Maclean D."/>
            <person name="Chibucos M.C."/>
            <person name="McDonald H."/>
            <person name="McWalters J."/>
            <person name="Meijer H.J."/>
            <person name="Morgan W."/>
            <person name="Morris P.F."/>
            <person name="Munro C.A."/>
            <person name="O'Neill K."/>
            <person name="Ospina-Giraldo M."/>
            <person name="Pinzon A."/>
            <person name="Pritchard L."/>
            <person name="Ramsahoye B."/>
            <person name="Ren Q."/>
            <person name="Restrepo S."/>
            <person name="Roy S."/>
            <person name="Sadanandom A."/>
            <person name="Savidor A."/>
            <person name="Schornack S."/>
            <person name="Schwartz D.C."/>
            <person name="Schumann U.D."/>
            <person name="Schwessinger B."/>
            <person name="Seyer L."/>
            <person name="Sharpe T."/>
            <person name="Silvar C."/>
            <person name="Song J."/>
            <person name="Studholme D.J."/>
            <person name="Sykes S."/>
            <person name="Thines M."/>
            <person name="van de Vondervoort P.J."/>
            <person name="Phuntumart V."/>
            <person name="Wawra S."/>
            <person name="Weide R."/>
            <person name="Win J."/>
            <person name="Young C."/>
            <person name="Zhou S."/>
            <person name="Fry W."/>
            <person name="Meyers B.C."/>
            <person name="van West P."/>
            <person name="Ristaino J."/>
            <person name="Govers F."/>
            <person name="Birch P.R."/>
            <person name="Whisson S.C."/>
            <person name="Judelson H.S."/>
            <person name="Nusbaum C."/>
        </authorList>
    </citation>
    <scope>NUCLEOTIDE SEQUENCE [LARGE SCALE GENOMIC DNA]</scope>
    <source>
        <strain evidence="4">T30-4</strain>
    </source>
</reference>
<dbReference type="InterPro" id="IPR013783">
    <property type="entry name" value="Ig-like_fold"/>
</dbReference>
<dbReference type="eggNOG" id="ENOG502SF7F">
    <property type="taxonomic scope" value="Eukaryota"/>
</dbReference>
<dbReference type="PANTHER" id="PTHR46769">
    <property type="entry name" value="POLYCYSTIC KIDNEY AND HEPATIC DISEASE 1 (AUTOSOMAL RECESSIVE)-LIKE 1"/>
    <property type="match status" value="1"/>
</dbReference>
<dbReference type="InterPro" id="IPR002909">
    <property type="entry name" value="IPT_dom"/>
</dbReference>
<keyword evidence="4" id="KW-1185">Reference proteome</keyword>
<dbReference type="InterPro" id="IPR014756">
    <property type="entry name" value="Ig_E-set"/>
</dbReference>
<dbReference type="OrthoDB" id="125958at2759"/>
<accession>D0N2T9</accession>
<dbReference type="Pfam" id="PF01833">
    <property type="entry name" value="TIG"/>
    <property type="match status" value="2"/>
</dbReference>
<protein>
    <recommendedName>
        <fullName evidence="2">IPT/TIG domain-containing protein</fullName>
    </recommendedName>
</protein>
<dbReference type="AlphaFoldDB" id="D0N2T9"/>
<dbReference type="PANTHER" id="PTHR46769:SF2">
    <property type="entry name" value="FIBROCYSTIN-L ISOFORM 2 PRECURSOR-RELATED"/>
    <property type="match status" value="1"/>
</dbReference>
<evidence type="ECO:0000313" key="4">
    <source>
        <dbReference type="Proteomes" id="UP000006643"/>
    </source>
</evidence>
<keyword evidence="1" id="KW-0732">Signal</keyword>
<dbReference type="KEGG" id="pif:PITG_05442"/>
<evidence type="ECO:0000313" key="3">
    <source>
        <dbReference type="EMBL" id="EEY69231.1"/>
    </source>
</evidence>
<dbReference type="HOGENOM" id="CLU_666427_0_0_1"/>
<proteinExistence type="predicted"/>
<dbReference type="STRING" id="403677.D0N2T9"/>
<evidence type="ECO:0000256" key="1">
    <source>
        <dbReference type="ARBA" id="ARBA00022729"/>
    </source>
</evidence>
<name>D0N2T9_PHYIT</name>
<feature type="domain" description="IPT/TIG" evidence="2">
    <location>
        <begin position="46"/>
        <end position="115"/>
    </location>
</feature>
<dbReference type="InParanoid" id="D0N2T9"/>
<gene>
    <name evidence="3" type="ORF">PITG_05442</name>
</gene>
<dbReference type="Gene3D" id="2.60.40.10">
    <property type="entry name" value="Immunoglobulins"/>
    <property type="match status" value="2"/>
</dbReference>
<evidence type="ECO:0000259" key="2">
    <source>
        <dbReference type="Pfam" id="PF01833"/>
    </source>
</evidence>
<dbReference type="Proteomes" id="UP000006643">
    <property type="component" value="Unassembled WGS sequence"/>
</dbReference>
<organism evidence="3 4">
    <name type="scientific">Phytophthora infestans (strain T30-4)</name>
    <name type="common">Potato late blight agent</name>
    <dbReference type="NCBI Taxonomy" id="403677"/>
    <lineage>
        <taxon>Eukaryota</taxon>
        <taxon>Sar</taxon>
        <taxon>Stramenopiles</taxon>
        <taxon>Oomycota</taxon>
        <taxon>Peronosporomycetes</taxon>
        <taxon>Peronosporales</taxon>
        <taxon>Peronosporaceae</taxon>
        <taxon>Phytophthora</taxon>
    </lineage>
</organism>
<dbReference type="RefSeq" id="XP_002999085.1">
    <property type="nucleotide sequence ID" value="XM_002999039.1"/>
</dbReference>
<dbReference type="SUPFAM" id="SSF81296">
    <property type="entry name" value="E set domains"/>
    <property type="match status" value="3"/>
</dbReference>
<dbReference type="VEuPathDB" id="FungiDB:PITG_05442"/>
<dbReference type="GeneID" id="9463451"/>
<dbReference type="InterPro" id="IPR052387">
    <property type="entry name" value="Fibrocystin"/>
</dbReference>